<evidence type="ECO:0000313" key="3">
    <source>
        <dbReference type="Proteomes" id="UP001149090"/>
    </source>
</evidence>
<evidence type="ECO:0000313" key="2">
    <source>
        <dbReference type="EMBL" id="KAJ5075521.1"/>
    </source>
</evidence>
<dbReference type="InterPro" id="IPR036872">
    <property type="entry name" value="CH_dom_sf"/>
</dbReference>
<reference evidence="2" key="1">
    <citation type="submission" date="2022-10" db="EMBL/GenBank/DDBJ databases">
        <title>Novel sulphate-reducing endosymbionts in the free-living metamonad Anaeramoeba.</title>
        <authorList>
            <person name="Jerlstrom-Hultqvist J."/>
            <person name="Cepicka I."/>
            <person name="Gallot-Lavallee L."/>
            <person name="Salas-Leiva D."/>
            <person name="Curtis B.A."/>
            <person name="Zahonova K."/>
            <person name="Pipaliya S."/>
            <person name="Dacks J."/>
            <person name="Roger A.J."/>
        </authorList>
    </citation>
    <scope>NUCLEOTIDE SEQUENCE</scope>
    <source>
        <strain evidence="2">BMAN</strain>
    </source>
</reference>
<evidence type="ECO:0000259" key="1">
    <source>
        <dbReference type="Pfam" id="PF00307"/>
    </source>
</evidence>
<dbReference type="Pfam" id="PF00307">
    <property type="entry name" value="CH"/>
    <property type="match status" value="1"/>
</dbReference>
<feature type="domain" description="Calponin-homology (CH)" evidence="1">
    <location>
        <begin position="3"/>
        <end position="95"/>
    </location>
</feature>
<name>A0A9Q0RCL5_ANAIG</name>
<sequence>MDLKEEIINWMSHVIQEEISKNIIQFSIQLCSLINSIQPNTIKTISNSSSENLTQFINACQNLGIKNNQLITSQEIINQDEKFFQFISLLKNYSNQKIKKQEKKIKEEKTITKTIIWSICPIKDTEIKGFVFIIYQHKTRNIFVYSSPQYASISKSKEIETSLHKIIEEKDHFDSKPNHISFDSSIDAFVLIRFESSYFIESTISFQNLIDSNSSFLSQIQTLFNPNPQSKPNIFLSLKKLLEQNYQNTNALKELLLSFEKKNFSLIIPVKFEKLTSSSLNPKIIQVLLIFNSKKFQLQKESKDSLVFEASISQIQNISFDQEKTFLQIEVMDSHQKIVQCKIFTGITLFGMIYQTFNSLLEKSNSEKKEKKDSFPLIFSKKQDLFIHKSNLLKGRWSNLLSKIDMNQNQNQNQNQEDFPNSLSLENFIDSTSSEIKSNKWKDIVIKQFGQSQITDCRLHLENENTHKKTQLPVLLQFFPTSLHIIIFDSTKIVVPFSKQLEILFNKSKYEIEFKTPSKNIVLTTSSLLNLYCFGKTYQLIQRYKGSSAENYVIDGEIMGTEEEIKAITLRCFNKEHANFQIKFKTLSAEEYDLGIISLAKSHFTIFSQSHQYQMNWNEFVFKSSVDDKDCFVIQMEFKLGQKTKILQMQSTSQNNTKILYQCFELFQHESTGQNLVFSVPKIETSVLIRNLDLNIPKKYRIPLSSDRLSLNKEKTKLKINEDLSDLKMLPYLQIQQNFLNYLPTEFKKSLYYYNENDFDSDDSVKKDTFRAIALNQYGYSSEFLTIEFLPTFFKIATPTHLIERKYSLYSQVIICSESINDCYFFIDEIHFLVLRFPQHEKLWEFFEKFQGYSKSVGKIHEYQCKIKTAFSLIDVEFELRQNSFRIIADSVYVVRYSPDNSIKIDNQKKIANIFISRTNWISLHFPELDQLIEFTSDFKKLRDNFIGHFSTDSHMKITKIYNQFSNQKCKIFQTSYSLTYLEKHHQFISDQITNITLKKTKSGNLLAILFTGTSDLFVVRFLNQVEKTNFENDFESAKQKELKRLASEKEAVQELKLEKEIEQLSQPGIYSNFQTDSINDHDIFSAYLVDKNMEIRSLIRFQFHEEHLLILTPNAKFNIDYSSQNLSTQFEPQLQNACEISFANFSPMKLLFENNKIMTNFVSLLKSKISSSQKNKFDSTNSANVTIIDSSEEKPIHGKIEIYKENQSFILKNSFYKREFSFENSIIQVESQDSNIWNIHTLNQEQISVVFQEENAKNILFRKLQHFFVENPNSQDGNDFLNSSVDLEFTVEILTKEFQQIEEAKLKFSKESKLEILFFGKQLKFDKKNLIVKKYAKSKFITFIEVFDFGIILFQFHKKEEFERFLLLFSKKKEEKKEIK</sequence>
<dbReference type="Gene3D" id="1.10.418.10">
    <property type="entry name" value="Calponin-like domain"/>
    <property type="match status" value="1"/>
</dbReference>
<proteinExistence type="predicted"/>
<keyword evidence="3" id="KW-1185">Reference proteome</keyword>
<protein>
    <submittedName>
        <fullName evidence="2">Muscle-specific protein</fullName>
    </submittedName>
</protein>
<dbReference type="CDD" id="cd00014">
    <property type="entry name" value="CH_SF"/>
    <property type="match status" value="1"/>
</dbReference>
<dbReference type="Proteomes" id="UP001149090">
    <property type="component" value="Unassembled WGS sequence"/>
</dbReference>
<comment type="caution">
    <text evidence="2">The sequence shown here is derived from an EMBL/GenBank/DDBJ whole genome shotgun (WGS) entry which is preliminary data.</text>
</comment>
<accession>A0A9Q0RCL5</accession>
<dbReference type="InterPro" id="IPR001715">
    <property type="entry name" value="CH_dom"/>
</dbReference>
<organism evidence="2 3">
    <name type="scientific">Anaeramoeba ignava</name>
    <name type="common">Anaerobic marine amoeba</name>
    <dbReference type="NCBI Taxonomy" id="1746090"/>
    <lineage>
        <taxon>Eukaryota</taxon>
        <taxon>Metamonada</taxon>
        <taxon>Anaeramoebidae</taxon>
        <taxon>Anaeramoeba</taxon>
    </lineage>
</organism>
<dbReference type="EMBL" id="JAPDFW010000064">
    <property type="protein sequence ID" value="KAJ5075521.1"/>
    <property type="molecule type" value="Genomic_DNA"/>
</dbReference>
<gene>
    <name evidence="2" type="ORF">M0811_07091</name>
</gene>
<dbReference type="SUPFAM" id="SSF47576">
    <property type="entry name" value="Calponin-homology domain, CH-domain"/>
    <property type="match status" value="1"/>
</dbReference>